<feature type="compositionally biased region" description="Low complexity" evidence="2">
    <location>
        <begin position="581"/>
        <end position="590"/>
    </location>
</feature>
<feature type="region of interest" description="Disordered" evidence="2">
    <location>
        <begin position="821"/>
        <end position="852"/>
    </location>
</feature>
<feature type="compositionally biased region" description="Basic and acidic residues" evidence="2">
    <location>
        <begin position="688"/>
        <end position="713"/>
    </location>
</feature>
<proteinExistence type="predicted"/>
<dbReference type="KEGG" id="tet:TTHERM_00446140"/>
<evidence type="ECO:0000313" key="3">
    <source>
        <dbReference type="EMBL" id="EAS03133.2"/>
    </source>
</evidence>
<feature type="region of interest" description="Disordered" evidence="2">
    <location>
        <begin position="779"/>
        <end position="799"/>
    </location>
</feature>
<keyword evidence="1" id="KW-0175">Coiled coil</keyword>
<feature type="compositionally biased region" description="Polar residues" evidence="2">
    <location>
        <begin position="630"/>
        <end position="639"/>
    </location>
</feature>
<feature type="compositionally biased region" description="Low complexity" evidence="2">
    <location>
        <begin position="1181"/>
        <end position="1227"/>
    </location>
</feature>
<feature type="compositionally biased region" description="Polar residues" evidence="2">
    <location>
        <begin position="661"/>
        <end position="684"/>
    </location>
</feature>
<feature type="compositionally biased region" description="Low complexity" evidence="2">
    <location>
        <begin position="600"/>
        <end position="620"/>
    </location>
</feature>
<evidence type="ECO:0000256" key="2">
    <source>
        <dbReference type="SAM" id="MobiDB-lite"/>
    </source>
</evidence>
<feature type="region of interest" description="Disordered" evidence="2">
    <location>
        <begin position="1321"/>
        <end position="1343"/>
    </location>
</feature>
<dbReference type="RefSeq" id="XP_001023378.2">
    <property type="nucleotide sequence ID" value="XM_001023378.2"/>
</dbReference>
<keyword evidence="4" id="KW-1185">Reference proteome</keyword>
<reference evidence="4" key="1">
    <citation type="journal article" date="2006" name="PLoS Biol.">
        <title>Macronuclear genome sequence of the ciliate Tetrahymena thermophila, a model eukaryote.</title>
        <authorList>
            <person name="Eisen J.A."/>
            <person name="Coyne R.S."/>
            <person name="Wu M."/>
            <person name="Wu D."/>
            <person name="Thiagarajan M."/>
            <person name="Wortman J.R."/>
            <person name="Badger J.H."/>
            <person name="Ren Q."/>
            <person name="Amedeo P."/>
            <person name="Jones K.M."/>
            <person name="Tallon L.J."/>
            <person name="Delcher A.L."/>
            <person name="Salzberg S.L."/>
            <person name="Silva J.C."/>
            <person name="Haas B.J."/>
            <person name="Majoros W.H."/>
            <person name="Farzad M."/>
            <person name="Carlton J.M."/>
            <person name="Smith R.K. Jr."/>
            <person name="Garg J."/>
            <person name="Pearlman R.E."/>
            <person name="Karrer K.M."/>
            <person name="Sun L."/>
            <person name="Manning G."/>
            <person name="Elde N.C."/>
            <person name="Turkewitz A.P."/>
            <person name="Asai D.J."/>
            <person name="Wilkes D.E."/>
            <person name="Wang Y."/>
            <person name="Cai H."/>
            <person name="Collins K."/>
            <person name="Stewart B.A."/>
            <person name="Lee S.R."/>
            <person name="Wilamowska K."/>
            <person name="Weinberg Z."/>
            <person name="Ruzzo W.L."/>
            <person name="Wloga D."/>
            <person name="Gaertig J."/>
            <person name="Frankel J."/>
            <person name="Tsao C.-C."/>
            <person name="Gorovsky M.A."/>
            <person name="Keeling P.J."/>
            <person name="Waller R.F."/>
            <person name="Patron N.J."/>
            <person name="Cherry J.M."/>
            <person name="Stover N.A."/>
            <person name="Krieger C.J."/>
            <person name="del Toro C."/>
            <person name="Ryder H.F."/>
            <person name="Williamson S.C."/>
            <person name="Barbeau R.A."/>
            <person name="Hamilton E.P."/>
            <person name="Orias E."/>
        </authorList>
    </citation>
    <scope>NUCLEOTIDE SEQUENCE [LARGE SCALE GENOMIC DNA]</scope>
    <source>
        <strain evidence="4">SB210</strain>
    </source>
</reference>
<dbReference type="InParanoid" id="I7M3H0"/>
<name>I7M3H0_TETTS</name>
<evidence type="ECO:0000313" key="4">
    <source>
        <dbReference type="Proteomes" id="UP000009168"/>
    </source>
</evidence>
<sequence>MELEQIIQSFEEKINIIKLKKIDVIFSKLNPDQNDIIYLRNLQETIGQFMPEEADDLLKFFNTFSKQTGKNQMSRKYFYMNMMAAAQQNKFNINKMLYDDDINEIQKSLQNIRLKNRMQNSQLTQKSQIQQMQISTNCTNVSQNYGIVQFQKEDQYDLQQQAHSNLQKIQISNYKEQILQNQIQNNMPQFQQSNEQQNCQQNYIPKTDKTNQSFNQMFSTSSNQVNSSNNFLNNISSVQTTNISYIKNDDNQVIPHIEISLKNAISTPMIPDQGVKDQYLTSSESSAQKTLHTSKENQFSANKLNNNSFCNISAIQNVSQGDSALISQEDQENHKHQMNKRQEDSILHQNFAKNKQQNSNSTRFITNKSNKHSQSSERNNILQKSQQNNSAQVRENINNTNVLQQINNQNLFQNCTKSNLQQSIYEQVLKQKKPEQNINQQVSQSKSNQPGIVSTSIHQDSLIKIISRDKIIKDFKENFRGKENFCDDFMELESTIRRLEKTNHSPTNSQLNKTAQHEGTTNCDTQLQHLNNKQQVNQSSFQFFSNDSKNNKIINQIQINQSLNSIQNNNQREHTPKVLKNISNSSSNIKIKNKVNQEYSNSKQKNLDKSLSNSKISKSSQKNKDQSQKENTFSKNTIDSSVRRVTRSTSANIIDKKRNQSKSPSQEKMNQKQTISRKISSDQIPSYLKEKERSLSQGRREEKTPIKFLDFKQKQMQNKQSKFKSQKIKQNEQEKENIIEKLTHPKVYSSVSQNKENEPYVQVLKNSQIQNEQQIKLSQNANSSNQQKLTTAAPRSNGQFNSIKQSFSIDRIKKINGYQEQFNKKKQQQQIKSSRNHSISIAQGSSQENSICGQKKSIDANQNQQQQFPDKVIIPNFLIKDASSCEAIQLEEENPQKNLKKIDHSNLNQSPQYQQYFEKIIMQDEKISKYFTTQNDDENSQYINNQIQPNYIQSEYMSKKQSHHSSKMSDHSTLREQKFEALEGITLDQESTSIDLKEKKSSRELKNKHETIYNLMINEDLYQSKQDEESLQCKKMNNINFDEKQNQQYQLAPPQFGGYNNYNSNQSQQNNLQKSFLDSPSQFLEVLKTKIEEDESNEFIQVQMENLKKIQQEKQKLIQEEAQMLQQLQKSQLSKVSSRNSLSNSIQSQLSINKQAQLQQGAQYNLKQFQDKASPGLPLPQKQSSIQQQNLSQQQQQLRSSYYSNSNNKPFNQQNQQQNGYQSQKVNSTNKQLSNLEEKQDNIEYNNAKEVQSIIFQNSNYNSLSSQREVQGSIDSGYNYTSNAAQKYSANSNSQQQSFQNQIDFQNFYSKQVNGSIQNLNSQPVSSYPNNQNSSLNFSFTDS</sequence>
<feature type="region of interest" description="Disordered" evidence="2">
    <location>
        <begin position="1172"/>
        <end position="1231"/>
    </location>
</feature>
<feature type="region of interest" description="Disordered" evidence="2">
    <location>
        <begin position="581"/>
        <end position="732"/>
    </location>
</feature>
<dbReference type="Proteomes" id="UP000009168">
    <property type="component" value="Unassembled WGS sequence"/>
</dbReference>
<evidence type="ECO:0000256" key="1">
    <source>
        <dbReference type="SAM" id="Coils"/>
    </source>
</evidence>
<dbReference type="GeneID" id="7843799"/>
<feature type="region of interest" description="Disordered" evidence="2">
    <location>
        <begin position="353"/>
        <end position="391"/>
    </location>
</feature>
<protein>
    <submittedName>
        <fullName evidence="3">Uncharacterized protein</fullName>
    </submittedName>
</protein>
<accession>I7M3H0</accession>
<feature type="compositionally biased region" description="Polar residues" evidence="2">
    <location>
        <begin position="504"/>
        <end position="520"/>
    </location>
</feature>
<dbReference type="EMBL" id="GG662504">
    <property type="protein sequence ID" value="EAS03133.2"/>
    <property type="molecule type" value="Genomic_DNA"/>
</dbReference>
<feature type="compositionally biased region" description="Polar residues" evidence="2">
    <location>
        <begin position="836"/>
        <end position="852"/>
    </location>
</feature>
<gene>
    <name evidence="3" type="ORF">TTHERM_00446140</name>
</gene>
<feature type="region of interest" description="Disordered" evidence="2">
    <location>
        <begin position="501"/>
        <end position="520"/>
    </location>
</feature>
<organism evidence="3 4">
    <name type="scientific">Tetrahymena thermophila (strain SB210)</name>
    <dbReference type="NCBI Taxonomy" id="312017"/>
    <lineage>
        <taxon>Eukaryota</taxon>
        <taxon>Sar</taxon>
        <taxon>Alveolata</taxon>
        <taxon>Ciliophora</taxon>
        <taxon>Intramacronucleata</taxon>
        <taxon>Oligohymenophorea</taxon>
        <taxon>Hymenostomatida</taxon>
        <taxon>Tetrahymenina</taxon>
        <taxon>Tetrahymenidae</taxon>
        <taxon>Tetrahymena</taxon>
    </lineage>
</organism>
<feature type="coiled-coil region" evidence="1">
    <location>
        <begin position="1100"/>
        <end position="1131"/>
    </location>
</feature>